<dbReference type="GO" id="GO:0005829">
    <property type="term" value="C:cytosol"/>
    <property type="evidence" value="ECO:0007669"/>
    <property type="project" value="TreeGrafter"/>
</dbReference>
<accession>A0A1E3X388</accession>
<dbReference type="InterPro" id="IPR000453">
    <property type="entry name" value="Chorismate_synth"/>
</dbReference>
<feature type="binding site" evidence="11">
    <location>
        <position position="46"/>
    </location>
    <ligand>
        <name>NADP(+)</name>
        <dbReference type="ChEBI" id="CHEBI:58349"/>
    </ligand>
</feature>
<name>A0A1E3X388_9BACT</name>
<dbReference type="Proteomes" id="UP000094056">
    <property type="component" value="Unassembled WGS sequence"/>
</dbReference>
<dbReference type="Pfam" id="PF01264">
    <property type="entry name" value="Chorismate_synt"/>
    <property type="match status" value="1"/>
</dbReference>
<keyword evidence="5 11" id="KW-0285">Flavoprotein</keyword>
<evidence type="ECO:0000313" key="13">
    <source>
        <dbReference type="Proteomes" id="UP000094056"/>
    </source>
</evidence>
<dbReference type="PANTHER" id="PTHR21085:SF0">
    <property type="entry name" value="CHORISMATE SYNTHASE"/>
    <property type="match status" value="1"/>
</dbReference>
<evidence type="ECO:0000256" key="3">
    <source>
        <dbReference type="ARBA" id="ARBA00013036"/>
    </source>
</evidence>
<keyword evidence="10 11" id="KW-0456">Lyase</keyword>
<comment type="function">
    <text evidence="11">Catalyzes the anti-1,4-elimination of the C-3 phosphate and the C-6 proR hydrogen from 5-enolpyruvylshikimate-3-phosphate (EPSP) to yield chorismate, which is the branch point compound that serves as the starting substrate for the three terminal pathways of aromatic amino acid biosynthesis. This reaction introduces a second double bond into the aromatic ring system.</text>
</comment>
<dbReference type="CDD" id="cd07304">
    <property type="entry name" value="Chorismate_synthase"/>
    <property type="match status" value="1"/>
</dbReference>
<comment type="catalytic activity">
    <reaction evidence="11">
        <text>5-O-(1-carboxyvinyl)-3-phosphoshikimate = chorismate + phosphate</text>
        <dbReference type="Rhea" id="RHEA:21020"/>
        <dbReference type="ChEBI" id="CHEBI:29748"/>
        <dbReference type="ChEBI" id="CHEBI:43474"/>
        <dbReference type="ChEBI" id="CHEBI:57701"/>
        <dbReference type="EC" id="4.2.3.5"/>
    </reaction>
</comment>
<evidence type="ECO:0000256" key="4">
    <source>
        <dbReference type="ARBA" id="ARBA00022605"/>
    </source>
</evidence>
<feature type="binding site" evidence="11">
    <location>
        <begin position="237"/>
        <end position="238"/>
    </location>
    <ligand>
        <name>FMN</name>
        <dbReference type="ChEBI" id="CHEBI:58210"/>
    </ligand>
</feature>
<dbReference type="PIRSF" id="PIRSF001456">
    <property type="entry name" value="Chorismate_synth"/>
    <property type="match status" value="1"/>
</dbReference>
<dbReference type="PANTHER" id="PTHR21085">
    <property type="entry name" value="CHORISMATE SYNTHASE"/>
    <property type="match status" value="1"/>
</dbReference>
<organism evidence="12 13">
    <name type="scientific">Candidatus Scalindua rubra</name>
    <dbReference type="NCBI Taxonomy" id="1872076"/>
    <lineage>
        <taxon>Bacteria</taxon>
        <taxon>Pseudomonadati</taxon>
        <taxon>Planctomycetota</taxon>
        <taxon>Candidatus Brocadiia</taxon>
        <taxon>Candidatus Brocadiales</taxon>
        <taxon>Candidatus Scalinduaceae</taxon>
        <taxon>Candidatus Scalindua</taxon>
    </lineage>
</organism>
<dbReference type="InterPro" id="IPR035904">
    <property type="entry name" value="Chorismate_synth_AroC_sf"/>
</dbReference>
<dbReference type="Gene3D" id="3.60.150.10">
    <property type="entry name" value="Chorismate synthase AroC"/>
    <property type="match status" value="1"/>
</dbReference>
<dbReference type="UniPathway" id="UPA00053">
    <property type="reaction ID" value="UER00090"/>
</dbReference>
<keyword evidence="7 11" id="KW-0274">FAD</keyword>
<evidence type="ECO:0000256" key="1">
    <source>
        <dbReference type="ARBA" id="ARBA00005044"/>
    </source>
</evidence>
<dbReference type="GO" id="GO:0008652">
    <property type="term" value="P:amino acid biosynthetic process"/>
    <property type="evidence" value="ECO:0007669"/>
    <property type="project" value="UniProtKB-KW"/>
</dbReference>
<evidence type="ECO:0000256" key="7">
    <source>
        <dbReference type="ARBA" id="ARBA00022827"/>
    </source>
</evidence>
<reference evidence="12 13" key="1">
    <citation type="submission" date="2016-07" db="EMBL/GenBank/DDBJ databases">
        <title>Draft genome of Scalindua rubra, obtained from a brine-seawater interface in the Red Sea, sheds light on salt adaptation in anammox bacteria.</title>
        <authorList>
            <person name="Speth D.R."/>
            <person name="Lagkouvardos I."/>
            <person name="Wang Y."/>
            <person name="Qian P.-Y."/>
            <person name="Dutilh B.E."/>
            <person name="Jetten M.S."/>
        </authorList>
    </citation>
    <scope>NUCLEOTIDE SEQUENCE [LARGE SCALE GENOMIC DNA]</scope>
    <source>
        <strain evidence="12">BSI-1</strain>
    </source>
</reference>
<keyword evidence="6 11" id="KW-0288">FMN</keyword>
<dbReference type="NCBIfam" id="NF003793">
    <property type="entry name" value="PRK05382.1"/>
    <property type="match status" value="1"/>
</dbReference>
<protein>
    <recommendedName>
        <fullName evidence="3 11">Chorismate synthase</fullName>
        <shortName evidence="11">CS</shortName>
        <ecNumber evidence="3 11">4.2.3.5</ecNumber>
    </recommendedName>
    <alternativeName>
        <fullName evidence="11">5-enolpyruvylshikimate-3-phosphate phospholyase</fullName>
    </alternativeName>
</protein>
<evidence type="ECO:0000256" key="5">
    <source>
        <dbReference type="ARBA" id="ARBA00022630"/>
    </source>
</evidence>
<dbReference type="HAMAP" id="MF_00300">
    <property type="entry name" value="Chorismate_synth"/>
    <property type="match status" value="1"/>
</dbReference>
<sequence length="375" mass="40669">MLTFTTAGESHGKCLIAIVNGFPAGVLLDESVINDDLKRRQGGFGRGGRMQIENDKVCILSGTRKNITIGSPICLEIKNKDSKIDVLPDVTRPRPGHADLPGIIKFGQRDARNILERASARETAARVAAGALAKILLAKFDIKVLGYVKGIGGINSKKVTKDPNEILKNRNKSKVYCLDRLAEGKMIEKIKKAKKKGDSLGGIIEIMVFGIPPGLGSHTQWELRLDGIIARALMSVQGIKGVEIGLGFIFSKKFGSQVHDEIFYCKDESGFKRKTNNAGGIEGGMTNGGVVIARAVMKPIPTLKKPLRSVDIITKKPESASTERSDICAVPAVTVVGEAVVAFEMARCFMEKFGGDSIKEVTRNYDGYVNQIREI</sequence>
<dbReference type="SUPFAM" id="SSF103263">
    <property type="entry name" value="Chorismate synthase, AroC"/>
    <property type="match status" value="1"/>
</dbReference>
<comment type="subunit">
    <text evidence="11">Homotetramer.</text>
</comment>
<proteinExistence type="inferred from homology"/>
<gene>
    <name evidence="11" type="primary">aroC</name>
    <name evidence="12" type="ORF">SCARUB_04845</name>
</gene>
<feature type="binding site" evidence="11">
    <location>
        <begin position="117"/>
        <end position="119"/>
    </location>
    <ligand>
        <name>FMN</name>
        <dbReference type="ChEBI" id="CHEBI:58210"/>
    </ligand>
</feature>
<dbReference type="GO" id="GO:0009073">
    <property type="term" value="P:aromatic amino acid family biosynthetic process"/>
    <property type="evidence" value="ECO:0007669"/>
    <property type="project" value="UniProtKB-KW"/>
</dbReference>
<comment type="cofactor">
    <cofactor evidence="11">
        <name>FMNH2</name>
        <dbReference type="ChEBI" id="CHEBI:57618"/>
    </cofactor>
    <text evidence="11">Reduced FMN (FMNH(2)).</text>
</comment>
<evidence type="ECO:0000256" key="10">
    <source>
        <dbReference type="ARBA" id="ARBA00023239"/>
    </source>
</evidence>
<feature type="binding site" evidence="11">
    <location>
        <position position="283"/>
    </location>
    <ligand>
        <name>FMN</name>
        <dbReference type="ChEBI" id="CHEBI:58210"/>
    </ligand>
</feature>
<dbReference type="EMBL" id="MAYW01000296">
    <property type="protein sequence ID" value="ODS30049.1"/>
    <property type="molecule type" value="Genomic_DNA"/>
</dbReference>
<keyword evidence="4 11" id="KW-0028">Amino-acid biosynthesis</keyword>
<evidence type="ECO:0000256" key="6">
    <source>
        <dbReference type="ARBA" id="ARBA00022643"/>
    </source>
</evidence>
<dbReference type="GO" id="GO:0009423">
    <property type="term" value="P:chorismate biosynthetic process"/>
    <property type="evidence" value="ECO:0007669"/>
    <property type="project" value="UniProtKB-UniRule"/>
</dbReference>
<evidence type="ECO:0000256" key="2">
    <source>
        <dbReference type="ARBA" id="ARBA00008014"/>
    </source>
</evidence>
<dbReference type="InterPro" id="IPR020541">
    <property type="entry name" value="Chorismate_synthase_CS"/>
</dbReference>
<evidence type="ECO:0000256" key="8">
    <source>
        <dbReference type="ARBA" id="ARBA00022857"/>
    </source>
</evidence>
<feature type="binding site" evidence="11">
    <location>
        <position position="324"/>
    </location>
    <ligand>
        <name>FMN</name>
        <dbReference type="ChEBI" id="CHEBI:58210"/>
    </ligand>
</feature>
<comment type="caution">
    <text evidence="12">The sequence shown here is derived from an EMBL/GenBank/DDBJ whole genome shotgun (WGS) entry which is preliminary data.</text>
</comment>
<keyword evidence="8 11" id="KW-0521">NADP</keyword>
<feature type="binding site" evidence="11">
    <location>
        <position position="40"/>
    </location>
    <ligand>
        <name>NADP(+)</name>
        <dbReference type="ChEBI" id="CHEBI:58349"/>
    </ligand>
</feature>
<comment type="pathway">
    <text evidence="1 11">Metabolic intermediate biosynthesis; chorismate biosynthesis; chorismate from D-erythrose 4-phosphate and phosphoenolpyruvate: step 7/7.</text>
</comment>
<feature type="binding site" evidence="11">
    <location>
        <begin position="298"/>
        <end position="302"/>
    </location>
    <ligand>
        <name>FMN</name>
        <dbReference type="ChEBI" id="CHEBI:58210"/>
    </ligand>
</feature>
<dbReference type="GO" id="GO:0010181">
    <property type="term" value="F:FMN binding"/>
    <property type="evidence" value="ECO:0007669"/>
    <property type="project" value="TreeGrafter"/>
</dbReference>
<keyword evidence="9 11" id="KW-0057">Aromatic amino acid biosynthesis</keyword>
<dbReference type="EC" id="4.2.3.5" evidence="3 11"/>
<dbReference type="AlphaFoldDB" id="A0A1E3X388"/>
<dbReference type="FunFam" id="3.60.150.10:FF:000002">
    <property type="entry name" value="Chorismate synthase"/>
    <property type="match status" value="1"/>
</dbReference>
<dbReference type="PATRIC" id="fig|1872076.5.peg.5817"/>
<evidence type="ECO:0000313" key="12">
    <source>
        <dbReference type="EMBL" id="ODS30049.1"/>
    </source>
</evidence>
<comment type="similarity">
    <text evidence="2 11">Belongs to the chorismate synthase family.</text>
</comment>
<evidence type="ECO:0000256" key="9">
    <source>
        <dbReference type="ARBA" id="ARBA00023141"/>
    </source>
</evidence>
<dbReference type="NCBIfam" id="TIGR00033">
    <property type="entry name" value="aroC"/>
    <property type="match status" value="1"/>
</dbReference>
<evidence type="ECO:0000256" key="11">
    <source>
        <dbReference type="HAMAP-Rule" id="MF_00300"/>
    </source>
</evidence>
<dbReference type="GO" id="GO:0004107">
    <property type="term" value="F:chorismate synthase activity"/>
    <property type="evidence" value="ECO:0007669"/>
    <property type="project" value="UniProtKB-UniRule"/>
</dbReference>
<dbReference type="PROSITE" id="PS00788">
    <property type="entry name" value="CHORISMATE_SYNTHASE_2"/>
    <property type="match status" value="1"/>
</dbReference>